<proteinExistence type="predicted"/>
<gene>
    <name evidence="1" type="ORF">CRHIZ90672A_00012614</name>
</gene>
<dbReference type="EMBL" id="CABFNQ020000731">
    <property type="protein sequence ID" value="CAH0028320.1"/>
    <property type="molecule type" value="Genomic_DNA"/>
</dbReference>
<evidence type="ECO:0008006" key="3">
    <source>
        <dbReference type="Google" id="ProtNLM"/>
    </source>
</evidence>
<organism evidence="1 2">
    <name type="scientific">Clonostachys rhizophaga</name>
    <dbReference type="NCBI Taxonomy" id="160324"/>
    <lineage>
        <taxon>Eukaryota</taxon>
        <taxon>Fungi</taxon>
        <taxon>Dikarya</taxon>
        <taxon>Ascomycota</taxon>
        <taxon>Pezizomycotina</taxon>
        <taxon>Sordariomycetes</taxon>
        <taxon>Hypocreomycetidae</taxon>
        <taxon>Hypocreales</taxon>
        <taxon>Bionectriaceae</taxon>
        <taxon>Clonostachys</taxon>
    </lineage>
</organism>
<accession>A0A9N9VTY1</accession>
<dbReference type="Proteomes" id="UP000696573">
    <property type="component" value="Unassembled WGS sequence"/>
</dbReference>
<protein>
    <recommendedName>
        <fullName evidence="3">F-box domain-containing protein</fullName>
    </recommendedName>
</protein>
<comment type="caution">
    <text evidence="1">The sequence shown here is derived from an EMBL/GenBank/DDBJ whole genome shotgun (WGS) entry which is preliminary data.</text>
</comment>
<dbReference type="OrthoDB" id="288942at2759"/>
<name>A0A9N9VTY1_9HYPO</name>
<reference evidence="1" key="1">
    <citation type="submission" date="2021-10" db="EMBL/GenBank/DDBJ databases">
        <authorList>
            <person name="Piombo E."/>
        </authorList>
    </citation>
    <scope>NUCLEOTIDE SEQUENCE</scope>
</reference>
<evidence type="ECO:0000313" key="2">
    <source>
        <dbReference type="Proteomes" id="UP000696573"/>
    </source>
</evidence>
<sequence length="351" mass="41595">MKEMRMASVVLHERILQASAIRQTRSTLLTKIPAEIRTEIFTLVLQSYPDQSPEREYHRCEAYARPGYSAPLVTCTAVLRTCRAVYQEYWQFPFFLREQVYWAALQEWCCPPEYNLATELKKLRSSFPMLWLRQEFRDLRIFAQVYSLEKVGIINKILNVGIRPHIITITIRHTDWFNWENGPLKLEGNWTRGVSKVLPTSVRQLIIELETVRRMKGQVDELASQMMEKWLFKREDGVTLSSQSVAYSTWSGKSMRSDDRWARYGTAESRIEYYIARVHFRWDENDPRTYTHRSNQQLRLYNPEWRPLPVIQEPMNPPPVFEETLPPQNQQLAVPRFMRDTISSTLKKRSP</sequence>
<keyword evidence="2" id="KW-1185">Reference proteome</keyword>
<dbReference type="AlphaFoldDB" id="A0A9N9VTY1"/>
<evidence type="ECO:0000313" key="1">
    <source>
        <dbReference type="EMBL" id="CAH0028320.1"/>
    </source>
</evidence>